<dbReference type="PANTHER" id="PTHR44090">
    <property type="entry name" value="WD REPEAT-CONTAINING PROTEIN 61"/>
    <property type="match status" value="1"/>
</dbReference>
<dbReference type="CDD" id="cd00200">
    <property type="entry name" value="WD40"/>
    <property type="match status" value="1"/>
</dbReference>
<dbReference type="PROSITE" id="PS50294">
    <property type="entry name" value="WD_REPEATS_REGION"/>
    <property type="match status" value="2"/>
</dbReference>
<dbReference type="InterPro" id="IPR001680">
    <property type="entry name" value="WD40_rpt"/>
</dbReference>
<dbReference type="AlphaFoldDB" id="A0A9D4TH32"/>
<reference evidence="4" key="2">
    <citation type="submission" date="2020-11" db="EMBL/GenBank/DDBJ databases">
        <authorList>
            <person name="Cecchin M."/>
            <person name="Marcolungo L."/>
            <person name="Rossato M."/>
            <person name="Girolomoni L."/>
            <person name="Cosentino E."/>
            <person name="Cuine S."/>
            <person name="Li-Beisson Y."/>
            <person name="Delledonne M."/>
            <person name="Ballottari M."/>
        </authorList>
    </citation>
    <scope>NUCLEOTIDE SEQUENCE</scope>
    <source>
        <strain evidence="4">211/11P</strain>
        <tissue evidence="4">Whole cell</tissue>
    </source>
</reference>
<dbReference type="InterPro" id="IPR051510">
    <property type="entry name" value="SKI8"/>
</dbReference>
<sequence>MRLSLLQRLEDAHDDSVWAAAWAPNSNTLVTGSVDESVKLWQESGDTLEQQHHLVGLSLGVLGVSVDSSGQYGAASSLDSYVTVWNMEDYSTVHQFTDIPPSEAWGLAFAPAGEKLLLAVAGGSSNGVRLLDVNAKEQAAMLAMPDVTDKQRKERFVLSVAYSPDGRRIAAGGMDGTVALFDTATGKLLHTLDGHFKPVRDLCFTPDSSMVITACDDNHAHLYAAEQGELVEAFSGHESWVLSVSAHPSGTAFATGSSDSKVKLWDMQTRTCAQTCSEHTDQVWGVRFRADGARLASTSDDRSAIARTPFHLMALPPAAAASPAGGTVLYLAFGANMASSVLAKRGVQPLTSQAAQVADRDAWLSFSHRGGFATLTRTRSRRRRLLPTLGGNAAEQQEAPLQPAWRQPPGVLYTLRPADLQRLAAKEVGYRTAQLEVLTAAGETCTATAFVSSPLLQLYAPAPPRQRYRDLLLEGCRQHGLDPSYTAWLEGLEVVNAPLDSRHGACPADALAKVLAVGALVGAGWLSVSL</sequence>
<dbReference type="SUPFAM" id="SSF50978">
    <property type="entry name" value="WD40 repeat-like"/>
    <property type="match status" value="1"/>
</dbReference>
<accession>A0A9D4TH32</accession>
<feature type="repeat" description="WD" evidence="3">
    <location>
        <begin position="234"/>
        <end position="275"/>
    </location>
</feature>
<dbReference type="InterPro" id="IPR020472">
    <property type="entry name" value="WD40_PAC1"/>
</dbReference>
<reference evidence="4" key="1">
    <citation type="journal article" date="2019" name="Plant J.">
        <title>Chlorella vulgaris genome assembly and annotation reveals the molecular basis for metabolic acclimation to high light conditions.</title>
        <authorList>
            <person name="Cecchin M."/>
            <person name="Marcolungo L."/>
            <person name="Rossato M."/>
            <person name="Girolomoni L."/>
            <person name="Cosentino E."/>
            <person name="Cuine S."/>
            <person name="Li-Beisson Y."/>
            <person name="Delledonne M."/>
            <person name="Ballottari M."/>
        </authorList>
    </citation>
    <scope>NUCLEOTIDE SEQUENCE</scope>
    <source>
        <strain evidence="4">211/11P</strain>
    </source>
</reference>
<evidence type="ECO:0000313" key="5">
    <source>
        <dbReference type="Proteomes" id="UP001055712"/>
    </source>
</evidence>
<dbReference type="EMBL" id="SIDB01000012">
    <property type="protein sequence ID" value="KAI3425252.1"/>
    <property type="molecule type" value="Genomic_DNA"/>
</dbReference>
<dbReference type="Pfam" id="PF13772">
    <property type="entry name" value="AIG2_2"/>
    <property type="match status" value="1"/>
</dbReference>
<evidence type="ECO:0000313" key="4">
    <source>
        <dbReference type="EMBL" id="KAI3425252.1"/>
    </source>
</evidence>
<dbReference type="GO" id="GO:0016593">
    <property type="term" value="C:Cdc73/Paf1 complex"/>
    <property type="evidence" value="ECO:0007669"/>
    <property type="project" value="TreeGrafter"/>
</dbReference>
<dbReference type="Proteomes" id="UP001055712">
    <property type="component" value="Unassembled WGS sequence"/>
</dbReference>
<comment type="caution">
    <text evidence="4">The sequence shown here is derived from an EMBL/GenBank/DDBJ whole genome shotgun (WGS) entry which is preliminary data.</text>
</comment>
<keyword evidence="2" id="KW-0677">Repeat</keyword>
<evidence type="ECO:0000256" key="3">
    <source>
        <dbReference type="PROSITE-ProRule" id="PRU00221"/>
    </source>
</evidence>
<dbReference type="PANTHER" id="PTHR44090:SF1">
    <property type="entry name" value="SUPERKILLER COMPLEX PROTEIN 8"/>
    <property type="match status" value="1"/>
</dbReference>
<proteinExistence type="predicted"/>
<dbReference type="PRINTS" id="PR00320">
    <property type="entry name" value="GPROTEINBRPT"/>
</dbReference>
<dbReference type="PROSITE" id="PS50082">
    <property type="entry name" value="WD_REPEATS_2"/>
    <property type="match status" value="4"/>
</dbReference>
<dbReference type="Pfam" id="PF00400">
    <property type="entry name" value="WD40"/>
    <property type="match status" value="5"/>
</dbReference>
<dbReference type="InterPro" id="IPR015943">
    <property type="entry name" value="WD40/YVTN_repeat-like_dom_sf"/>
</dbReference>
<organism evidence="4 5">
    <name type="scientific">Chlorella vulgaris</name>
    <name type="common">Green alga</name>
    <dbReference type="NCBI Taxonomy" id="3077"/>
    <lineage>
        <taxon>Eukaryota</taxon>
        <taxon>Viridiplantae</taxon>
        <taxon>Chlorophyta</taxon>
        <taxon>core chlorophytes</taxon>
        <taxon>Trebouxiophyceae</taxon>
        <taxon>Chlorellales</taxon>
        <taxon>Chlorellaceae</taxon>
        <taxon>Chlorella clade</taxon>
        <taxon>Chlorella</taxon>
    </lineage>
</organism>
<dbReference type="SMART" id="SM00320">
    <property type="entry name" value="WD40"/>
    <property type="match status" value="7"/>
</dbReference>
<dbReference type="InterPro" id="IPR036322">
    <property type="entry name" value="WD40_repeat_dom_sf"/>
</dbReference>
<feature type="repeat" description="WD" evidence="3">
    <location>
        <begin position="10"/>
        <end position="42"/>
    </location>
</feature>
<name>A0A9D4TH32_CHLVU</name>
<feature type="repeat" description="WD" evidence="3">
    <location>
        <begin position="192"/>
        <end position="233"/>
    </location>
</feature>
<keyword evidence="5" id="KW-1185">Reference proteome</keyword>
<dbReference type="Gene3D" id="3.10.490.10">
    <property type="entry name" value="Gamma-glutamyl cyclotransferase-like"/>
    <property type="match status" value="1"/>
</dbReference>
<dbReference type="Gene3D" id="2.130.10.10">
    <property type="entry name" value="YVTN repeat-like/Quinoprotein amine dehydrogenase"/>
    <property type="match status" value="1"/>
</dbReference>
<evidence type="ECO:0000256" key="2">
    <source>
        <dbReference type="ARBA" id="ARBA00022737"/>
    </source>
</evidence>
<keyword evidence="1 3" id="KW-0853">WD repeat</keyword>
<dbReference type="OrthoDB" id="538223at2759"/>
<protein>
    <submittedName>
        <fullName evidence="4">Uncharacterized protein</fullName>
    </submittedName>
</protein>
<feature type="repeat" description="WD" evidence="3">
    <location>
        <begin position="157"/>
        <end position="191"/>
    </location>
</feature>
<evidence type="ECO:0000256" key="1">
    <source>
        <dbReference type="ARBA" id="ARBA00022574"/>
    </source>
</evidence>
<gene>
    <name evidence="4" type="ORF">D9Q98_009020</name>
</gene>